<dbReference type="Proteomes" id="UP001499882">
    <property type="component" value="Unassembled WGS sequence"/>
</dbReference>
<dbReference type="EMBL" id="BAABKN010000036">
    <property type="protein sequence ID" value="GAA4757577.1"/>
    <property type="molecule type" value="Genomic_DNA"/>
</dbReference>
<dbReference type="PROSITE" id="PS51318">
    <property type="entry name" value="TAT"/>
    <property type="match status" value="1"/>
</dbReference>
<evidence type="ECO:0000313" key="1">
    <source>
        <dbReference type="EMBL" id="GAA4757577.1"/>
    </source>
</evidence>
<dbReference type="InterPro" id="IPR006311">
    <property type="entry name" value="TAT_signal"/>
</dbReference>
<evidence type="ECO:0000313" key="2">
    <source>
        <dbReference type="Proteomes" id="UP001499882"/>
    </source>
</evidence>
<accession>A0ABP8ZJ41</accession>
<comment type="caution">
    <text evidence="1">The sequence shown here is derived from an EMBL/GenBank/DDBJ whole genome shotgun (WGS) entry which is preliminary data.</text>
</comment>
<organism evidence="1 2">
    <name type="scientific">Nocardioides endophyticus</name>
    <dbReference type="NCBI Taxonomy" id="1353775"/>
    <lineage>
        <taxon>Bacteria</taxon>
        <taxon>Bacillati</taxon>
        <taxon>Actinomycetota</taxon>
        <taxon>Actinomycetes</taxon>
        <taxon>Propionibacteriales</taxon>
        <taxon>Nocardioidaceae</taxon>
        <taxon>Nocardioides</taxon>
    </lineage>
</organism>
<keyword evidence="2" id="KW-1185">Reference proteome</keyword>
<proteinExistence type="predicted"/>
<protein>
    <submittedName>
        <fullName evidence="1">Uncharacterized protein</fullName>
    </submittedName>
</protein>
<name>A0ABP8ZJ41_9ACTN</name>
<dbReference type="RefSeq" id="WP_345529736.1">
    <property type="nucleotide sequence ID" value="NZ_BAABKN010000036.1"/>
</dbReference>
<reference evidence="2" key="1">
    <citation type="journal article" date="2019" name="Int. J. Syst. Evol. Microbiol.">
        <title>The Global Catalogue of Microorganisms (GCM) 10K type strain sequencing project: providing services to taxonomists for standard genome sequencing and annotation.</title>
        <authorList>
            <consortium name="The Broad Institute Genomics Platform"/>
            <consortium name="The Broad Institute Genome Sequencing Center for Infectious Disease"/>
            <person name="Wu L."/>
            <person name="Ma J."/>
        </authorList>
    </citation>
    <scope>NUCLEOTIDE SEQUENCE [LARGE SCALE GENOMIC DNA]</scope>
    <source>
        <strain evidence="2">JCM 18532</strain>
    </source>
</reference>
<sequence length="140" mass="14217">MPLDPLLSRRALLGVGTITLATLSGCADDGDPAPASAPATSDDPDQDLIDRVLDELAGAEQLATAAGVSELALLHRTHIEALDGTPPSPSPGSATMAALQRTERRLQSQLVDASLAAESGGLARLLASMSAAVSQRLVAL</sequence>
<gene>
    <name evidence="1" type="ORF">GCM10023350_48940</name>
</gene>